<dbReference type="EMBL" id="JACKVK010000008">
    <property type="protein sequence ID" value="MCV7421248.1"/>
    <property type="molecule type" value="Genomic_DNA"/>
</dbReference>
<evidence type="ECO:0000256" key="6">
    <source>
        <dbReference type="ARBA" id="ARBA00022679"/>
    </source>
</evidence>
<reference evidence="16" key="2">
    <citation type="journal article" date="2022" name="BMC Genomics">
        <title>Comparative genome analysis of mycobacteria focusing on tRNA and non-coding RNA.</title>
        <authorList>
            <person name="Behra P.R.K."/>
            <person name="Pettersson B.M.F."/>
            <person name="Ramesh M."/>
            <person name="Das S."/>
            <person name="Dasgupta S."/>
            <person name="Kirsebom L.A."/>
        </authorList>
    </citation>
    <scope>NUCLEOTIDE SEQUENCE</scope>
    <source>
        <strain evidence="16">DSM 44838</strain>
    </source>
</reference>
<reference evidence="16" key="1">
    <citation type="submission" date="2020-07" db="EMBL/GenBank/DDBJ databases">
        <authorList>
            <person name="Pettersson B.M.F."/>
            <person name="Behra P.R.K."/>
            <person name="Ramesh M."/>
            <person name="Das S."/>
            <person name="Dasgupta S."/>
            <person name="Kirsebom L.A."/>
        </authorList>
    </citation>
    <scope>NUCLEOTIDE SEQUENCE</scope>
    <source>
        <strain evidence="16">DSM 44838</strain>
    </source>
</reference>
<dbReference type="GO" id="GO:0071555">
    <property type="term" value="P:cell wall organization"/>
    <property type="evidence" value="ECO:0007669"/>
    <property type="project" value="UniProtKB-KW"/>
</dbReference>
<evidence type="ECO:0000256" key="7">
    <source>
        <dbReference type="ARBA" id="ARBA00022692"/>
    </source>
</evidence>
<keyword evidence="4" id="KW-1003">Cell membrane</keyword>
<dbReference type="GO" id="GO:0005886">
    <property type="term" value="C:plasma membrane"/>
    <property type="evidence" value="ECO:0007669"/>
    <property type="project" value="UniProtKB-SubCell"/>
</dbReference>
<keyword evidence="10" id="KW-0961">Cell wall biogenesis/degradation</keyword>
<evidence type="ECO:0000259" key="13">
    <source>
        <dbReference type="Pfam" id="PF04602"/>
    </source>
</evidence>
<dbReference type="Proteomes" id="UP001141629">
    <property type="component" value="Unassembled WGS sequence"/>
</dbReference>
<proteinExistence type="inferred from homology"/>
<keyword evidence="7 12" id="KW-0812">Transmembrane</keyword>
<protein>
    <submittedName>
        <fullName evidence="16">Arabinosyltransferase domain-containing protein</fullName>
    </submittedName>
</protein>
<evidence type="ECO:0000259" key="15">
    <source>
        <dbReference type="Pfam" id="PF17689"/>
    </source>
</evidence>
<comment type="function">
    <text evidence="1">Arabinosyl transferase responsible for the polymerization of arabinose into the arabinan of arabinogalactan.</text>
</comment>
<evidence type="ECO:0000256" key="1">
    <source>
        <dbReference type="ARBA" id="ARBA00003001"/>
    </source>
</evidence>
<evidence type="ECO:0000256" key="3">
    <source>
        <dbReference type="ARBA" id="ARBA00008195"/>
    </source>
</evidence>
<dbReference type="Gene3D" id="2.60.120.610">
    <property type="entry name" value="arabinofuranosyltransferase like domain"/>
    <property type="match status" value="1"/>
</dbReference>
<feature type="region of interest" description="Disordered" evidence="11">
    <location>
        <begin position="682"/>
        <end position="720"/>
    </location>
</feature>
<gene>
    <name evidence="16" type="ORF">H7K45_11915</name>
</gene>
<keyword evidence="8 12" id="KW-1133">Transmembrane helix</keyword>
<dbReference type="InterPro" id="IPR027451">
    <property type="entry name" value="EmbABC_dom1"/>
</dbReference>
<feature type="transmembrane region" description="Helical" evidence="12">
    <location>
        <begin position="313"/>
        <end position="330"/>
    </location>
</feature>
<dbReference type="InterPro" id="IPR007680">
    <property type="entry name" value="Arabino_trans_central"/>
</dbReference>
<dbReference type="Pfam" id="PF04602">
    <property type="entry name" value="Arabinose_trans"/>
    <property type="match status" value="1"/>
</dbReference>
<sequence>MTHPWPTMLLGLIGVLAGLALPFAPTWVQTSTVTWPVPGQAVTSSSAAIVPYRPTTLTATVPCSALRAAGPDRTVLETGTGPGTLDVTGARVRVDGRTVPLAPSAAADCRAAVTAGPGGVTVESPDGRRTELTGQPVPQVFGFRTDLGPRAAAGLSVTVEVTDPFATTPGALKIALVAAQLGASAAVVVLLPRVRRRRPRHRPRWRRVWWVDAAVVTTLLGWAVIGPLAVDDGWASMIARNVAATGSPGNYYRWWNAPEVPFAFSQELLAPLTSVSIAPLWLRLPSTLLAVATWYALSRGVLGALLPVRAATIRVRVIAALCLLAAWLPFNLGTRPESFVALGVTAAFALSLRVRDPRGLGVLALVLAVTVPVSPSGVIVAAPILVCAPRLLAILRGGARTRLIATASALSCLLAVALTIVFADQTWDGLLIASDWHTFFGPALPWWDEPDRYRYLLGGDQQGSAAKRLPILLAAAMIPVVGLLALPRRRRDVVGRAALRTAAVFGVALALFAVSPSKWSYHLGAVAGPAAALLTVGVVLVARRARTPDRYTNVVAAAGTALLIAAAAVSFDGPNSWWLPVVYDVPWEAEPPRPLGLSLNSPLPWLVAVAAVTASGRRLARAPAVTTMIAVGAALALLLGSFAAAPLRRSEGSLATVNLNRLTGGGVCGLADDVEVLPDGPTLAASADGGEQLTGFAPGAGYPPAAPPPDPPGRGASTYLWGSLTPGTESTGRATSPWFVLPPQPANGGVTTSVAGRTDGGNRLAFEFGRAGGDGVTPLGEIVPADRPAAGEDPAHPLWRSLGVDATAVPAGADRVRIDAVDARTDPLGWLAFTGPRLRSVIGLTAFLADKGPVLVGWPVAFLFPCIHDVPWVRAGVASTPLTVIESPRPSLIEDRRRDVGGVFATLTVLGQLHEVPSRLVGRPDVDWGSVQVFGGLARDAYRRTVTRELVPGIGGVAHPAPER</sequence>
<name>A0A9X2YZN3_9MYCO</name>
<dbReference type="Gene3D" id="2.60.120.940">
    <property type="entry name" value="EmbC, C-terminal domain, subdomain 2"/>
    <property type="match status" value="1"/>
</dbReference>
<feature type="domain" description="Arabinosyltransferase C-terminal" evidence="14">
    <location>
        <begin position="720"/>
        <end position="945"/>
    </location>
</feature>
<evidence type="ECO:0000313" key="17">
    <source>
        <dbReference type="Proteomes" id="UP001141629"/>
    </source>
</evidence>
<evidence type="ECO:0000256" key="12">
    <source>
        <dbReference type="SAM" id="Phobius"/>
    </source>
</evidence>
<evidence type="ECO:0000313" key="16">
    <source>
        <dbReference type="EMBL" id="MCV7421248.1"/>
    </source>
</evidence>
<dbReference type="InterPro" id="IPR032731">
    <property type="entry name" value="Arabino_trans_C"/>
</dbReference>
<feature type="domain" description="Arabinosyltransferas concanavalin like" evidence="15">
    <location>
        <begin position="29"/>
        <end position="161"/>
    </location>
</feature>
<evidence type="ECO:0000256" key="4">
    <source>
        <dbReference type="ARBA" id="ARBA00022475"/>
    </source>
</evidence>
<evidence type="ECO:0000256" key="9">
    <source>
        <dbReference type="ARBA" id="ARBA00023136"/>
    </source>
</evidence>
<dbReference type="AlphaFoldDB" id="A0A9X2YZN3"/>
<organism evidence="16 17">
    <name type="scientific">Mycobacterium yunnanensis</name>
    <dbReference type="NCBI Taxonomy" id="368477"/>
    <lineage>
        <taxon>Bacteria</taxon>
        <taxon>Bacillati</taxon>
        <taxon>Actinomycetota</taxon>
        <taxon>Actinomycetes</taxon>
        <taxon>Mycobacteriales</taxon>
        <taxon>Mycobacteriaceae</taxon>
        <taxon>Mycobacterium</taxon>
    </lineage>
</organism>
<evidence type="ECO:0000256" key="8">
    <source>
        <dbReference type="ARBA" id="ARBA00022989"/>
    </source>
</evidence>
<accession>A0A9X2YZN3</accession>
<keyword evidence="5" id="KW-0328">Glycosyltransferase</keyword>
<feature type="transmembrane region" description="Helical" evidence="12">
    <location>
        <begin position="627"/>
        <end position="647"/>
    </location>
</feature>
<feature type="transmembrane region" description="Helical" evidence="12">
    <location>
        <begin position="554"/>
        <end position="571"/>
    </location>
</feature>
<feature type="transmembrane region" description="Helical" evidence="12">
    <location>
        <begin position="288"/>
        <end position="306"/>
    </location>
</feature>
<comment type="caution">
    <text evidence="16">The sequence shown here is derived from an EMBL/GenBank/DDBJ whole genome shotgun (WGS) entry which is preliminary data.</text>
</comment>
<feature type="transmembrane region" description="Helical" evidence="12">
    <location>
        <begin position="211"/>
        <end position="230"/>
    </location>
</feature>
<feature type="domain" description="Arabinofuranosyltransferase central" evidence="13">
    <location>
        <begin position="168"/>
        <end position="614"/>
    </location>
</feature>
<dbReference type="GO" id="GO:0071766">
    <property type="term" value="P:Actinobacterium-type cell wall biogenesis"/>
    <property type="evidence" value="ECO:0007669"/>
    <property type="project" value="InterPro"/>
</dbReference>
<feature type="transmembrane region" description="Helical" evidence="12">
    <location>
        <begin position="603"/>
        <end position="620"/>
    </location>
</feature>
<evidence type="ECO:0000256" key="2">
    <source>
        <dbReference type="ARBA" id="ARBA00004651"/>
    </source>
</evidence>
<dbReference type="InterPro" id="IPR042486">
    <property type="entry name" value="Arabino_trans_C_2"/>
</dbReference>
<dbReference type="GO" id="GO:0052636">
    <property type="term" value="F:arabinosyltransferase activity"/>
    <property type="evidence" value="ECO:0007669"/>
    <property type="project" value="InterPro"/>
</dbReference>
<feature type="transmembrane region" description="Helical" evidence="12">
    <location>
        <begin position="469"/>
        <end position="486"/>
    </location>
</feature>
<dbReference type="Pfam" id="PF14896">
    <property type="entry name" value="Arabino_trans_C"/>
    <property type="match status" value="1"/>
</dbReference>
<dbReference type="RefSeq" id="WP_263996023.1">
    <property type="nucleotide sequence ID" value="NZ_JACKVK010000008.1"/>
</dbReference>
<dbReference type="Gene3D" id="3.40.190.160">
    <property type="match status" value="1"/>
</dbReference>
<evidence type="ECO:0000259" key="14">
    <source>
        <dbReference type="Pfam" id="PF14896"/>
    </source>
</evidence>
<feature type="transmembrane region" description="Helical" evidence="12">
    <location>
        <begin position="170"/>
        <end position="191"/>
    </location>
</feature>
<feature type="transmembrane region" description="Helical" evidence="12">
    <location>
        <begin position="403"/>
        <end position="423"/>
    </location>
</feature>
<comment type="similarity">
    <text evidence="3">Belongs to the emb family.</text>
</comment>
<evidence type="ECO:0000256" key="10">
    <source>
        <dbReference type="ARBA" id="ARBA00023316"/>
    </source>
</evidence>
<dbReference type="Pfam" id="PF17689">
    <property type="entry name" value="Arabino_trans_N"/>
    <property type="match status" value="1"/>
</dbReference>
<feature type="transmembrane region" description="Helical" evidence="12">
    <location>
        <begin position="360"/>
        <end position="391"/>
    </location>
</feature>
<keyword evidence="6" id="KW-0808">Transferase</keyword>
<evidence type="ECO:0000256" key="5">
    <source>
        <dbReference type="ARBA" id="ARBA00022676"/>
    </source>
</evidence>
<comment type="subcellular location">
    <subcellularLocation>
        <location evidence="2">Cell membrane</location>
        <topology evidence="2">Multi-pass membrane protein</topology>
    </subcellularLocation>
</comment>
<keyword evidence="9 12" id="KW-0472">Membrane</keyword>
<feature type="transmembrane region" description="Helical" evidence="12">
    <location>
        <begin position="498"/>
        <end position="515"/>
    </location>
</feature>
<evidence type="ECO:0000256" key="11">
    <source>
        <dbReference type="SAM" id="MobiDB-lite"/>
    </source>
</evidence>
<feature type="transmembrane region" description="Helical" evidence="12">
    <location>
        <begin position="521"/>
        <end position="542"/>
    </location>
</feature>
<keyword evidence="17" id="KW-1185">Reference proteome</keyword>
<dbReference type="InterPro" id="IPR040920">
    <property type="entry name" value="Arabino_trans_N"/>
</dbReference>